<dbReference type="Proteomes" id="UP000035680">
    <property type="component" value="Unassembled WGS sequence"/>
</dbReference>
<dbReference type="WBParaSite" id="SVE_0342600.1">
    <property type="protein sequence ID" value="SVE_0342600.1"/>
    <property type="gene ID" value="SVE_0342600"/>
</dbReference>
<evidence type="ECO:0000256" key="1">
    <source>
        <dbReference type="SAM" id="MobiDB-lite"/>
    </source>
</evidence>
<accession>A0A0K0F3P2</accession>
<feature type="compositionally biased region" description="Basic residues" evidence="1">
    <location>
        <begin position="80"/>
        <end position="93"/>
    </location>
</feature>
<reference evidence="3" key="2">
    <citation type="submission" date="2015-08" db="UniProtKB">
        <authorList>
            <consortium name="WormBaseParasite"/>
        </authorList>
    </citation>
    <scope>IDENTIFICATION</scope>
</reference>
<evidence type="ECO:0000313" key="2">
    <source>
        <dbReference type="Proteomes" id="UP000035680"/>
    </source>
</evidence>
<dbReference type="AlphaFoldDB" id="A0A0K0F3P2"/>
<feature type="compositionally biased region" description="Basic and acidic residues" evidence="1">
    <location>
        <begin position="63"/>
        <end position="79"/>
    </location>
</feature>
<reference evidence="2" key="1">
    <citation type="submission" date="2014-07" db="EMBL/GenBank/DDBJ databases">
        <authorList>
            <person name="Martin A.A"/>
            <person name="De Silva N."/>
        </authorList>
    </citation>
    <scope>NUCLEOTIDE SEQUENCE</scope>
</reference>
<name>A0A0K0F3P2_STRVS</name>
<keyword evidence="2" id="KW-1185">Reference proteome</keyword>
<organism evidence="2 3">
    <name type="scientific">Strongyloides venezuelensis</name>
    <name type="common">Threadworm</name>
    <dbReference type="NCBI Taxonomy" id="75913"/>
    <lineage>
        <taxon>Eukaryota</taxon>
        <taxon>Metazoa</taxon>
        <taxon>Ecdysozoa</taxon>
        <taxon>Nematoda</taxon>
        <taxon>Chromadorea</taxon>
        <taxon>Rhabditida</taxon>
        <taxon>Tylenchina</taxon>
        <taxon>Panagrolaimomorpha</taxon>
        <taxon>Strongyloidoidea</taxon>
        <taxon>Strongyloididae</taxon>
        <taxon>Strongyloides</taxon>
    </lineage>
</organism>
<sequence length="93" mass="10788">MKSNKQAVLKTGVCSLASFLMTTVYVRSLIHTPVIMKITRFSDSTLQPMIISLESKKLRREKKSVEDKSEENKLEEEKSMKKKKVNKKQEKKN</sequence>
<proteinExistence type="predicted"/>
<feature type="region of interest" description="Disordered" evidence="1">
    <location>
        <begin position="57"/>
        <end position="93"/>
    </location>
</feature>
<evidence type="ECO:0000313" key="3">
    <source>
        <dbReference type="WBParaSite" id="SVE_0342600.1"/>
    </source>
</evidence>
<protein>
    <submittedName>
        <fullName evidence="3">Transmembrane protein</fullName>
    </submittedName>
</protein>